<dbReference type="PANTHER" id="PTHR37418">
    <property type="entry name" value="3-KETO-5-AMINOHEXANOATE CLEAVAGE ENZYME-RELATED"/>
    <property type="match status" value="1"/>
</dbReference>
<evidence type="ECO:0000256" key="3">
    <source>
        <dbReference type="ARBA" id="ARBA00022723"/>
    </source>
</evidence>
<evidence type="ECO:0000256" key="2">
    <source>
        <dbReference type="ARBA" id="ARBA00022679"/>
    </source>
</evidence>
<accession>A0ABQ4QPQ0</accession>
<keyword evidence="6" id="KW-1185">Reference proteome</keyword>
<dbReference type="EMBL" id="BPQG01000094">
    <property type="protein sequence ID" value="GJD46780.1"/>
    <property type="molecule type" value="Genomic_DNA"/>
</dbReference>
<comment type="cofactor">
    <cofactor evidence="1">
        <name>Zn(2+)</name>
        <dbReference type="ChEBI" id="CHEBI:29105"/>
    </cofactor>
</comment>
<dbReference type="InterPro" id="IPR008567">
    <property type="entry name" value="BKACE"/>
</dbReference>
<name>A0ABQ4QPQ0_9HYPH</name>
<dbReference type="InterPro" id="IPR013785">
    <property type="entry name" value="Aldolase_TIM"/>
</dbReference>
<sequence length="121" mass="12924">MKAPLFIQTVFGLQGGIGSHPDDVMHMKRTADRLFGDQYRWSVLGAGRNQMNIAAMAAAMGGNVRVGLEDSLWGGPGRLAQSNAEQVAQVRRIIEGLGLEVATPDDARAMLSLKGGDRVGF</sequence>
<dbReference type="PANTHER" id="PTHR37418:SF2">
    <property type="entry name" value="3-KETO-5-AMINOHEXANOATE CLEAVAGE ENZYME"/>
    <property type="match status" value="1"/>
</dbReference>
<keyword evidence="2" id="KW-0808">Transferase</keyword>
<reference evidence="5 6" key="1">
    <citation type="journal article" date="2021" name="Front. Microbiol.">
        <title>Comprehensive Comparative Genomics and Phenotyping of Methylobacterium Species.</title>
        <authorList>
            <person name="Alessa O."/>
            <person name="Ogura Y."/>
            <person name="Fujitani Y."/>
            <person name="Takami H."/>
            <person name="Hayashi T."/>
            <person name="Sahin N."/>
            <person name="Tani A."/>
        </authorList>
    </citation>
    <scope>NUCLEOTIDE SEQUENCE [LARGE SCALE GENOMIC DNA]</scope>
    <source>
        <strain evidence="5 6">DSM 23679</strain>
    </source>
</reference>
<evidence type="ECO:0000256" key="4">
    <source>
        <dbReference type="ARBA" id="ARBA00022833"/>
    </source>
</evidence>
<proteinExistence type="predicted"/>
<keyword evidence="3" id="KW-0479">Metal-binding</keyword>
<evidence type="ECO:0000313" key="6">
    <source>
        <dbReference type="Proteomes" id="UP001055117"/>
    </source>
</evidence>
<evidence type="ECO:0000313" key="5">
    <source>
        <dbReference type="EMBL" id="GJD46780.1"/>
    </source>
</evidence>
<comment type="caution">
    <text evidence="5">The sequence shown here is derived from an EMBL/GenBank/DDBJ whole genome shotgun (WGS) entry which is preliminary data.</text>
</comment>
<evidence type="ECO:0000256" key="1">
    <source>
        <dbReference type="ARBA" id="ARBA00001947"/>
    </source>
</evidence>
<dbReference type="Pfam" id="PF05853">
    <property type="entry name" value="BKACE"/>
    <property type="match status" value="1"/>
</dbReference>
<organism evidence="5 6">
    <name type="scientific">Methylobacterium cerastii</name>
    <dbReference type="NCBI Taxonomy" id="932741"/>
    <lineage>
        <taxon>Bacteria</taxon>
        <taxon>Pseudomonadati</taxon>
        <taxon>Pseudomonadota</taxon>
        <taxon>Alphaproteobacteria</taxon>
        <taxon>Hyphomicrobiales</taxon>
        <taxon>Methylobacteriaceae</taxon>
        <taxon>Methylobacterium</taxon>
    </lineage>
</organism>
<keyword evidence="4" id="KW-0862">Zinc</keyword>
<dbReference type="Gene3D" id="3.20.20.70">
    <property type="entry name" value="Aldolase class I"/>
    <property type="match status" value="1"/>
</dbReference>
<gene>
    <name evidence="5" type="primary">kce_3</name>
    <name evidence="5" type="ORF">AFCDBAGC_4664</name>
</gene>
<protein>
    <submittedName>
        <fullName evidence="5">3-keto-5-aminohexanoate cleavage enzyme</fullName>
    </submittedName>
</protein>
<dbReference type="Proteomes" id="UP001055117">
    <property type="component" value="Unassembled WGS sequence"/>
</dbReference>